<evidence type="ECO:0000313" key="1">
    <source>
        <dbReference type="EMBL" id="DAG01616.1"/>
    </source>
</evidence>
<accession>A0A8S5V4D0</accession>
<organism evidence="1">
    <name type="scientific">Myoviridae sp. ctKkB1</name>
    <dbReference type="NCBI Taxonomy" id="2825081"/>
    <lineage>
        <taxon>Viruses</taxon>
        <taxon>Duplodnaviria</taxon>
        <taxon>Heunggongvirae</taxon>
        <taxon>Uroviricota</taxon>
        <taxon>Caudoviricetes</taxon>
    </lineage>
</organism>
<reference evidence="1" key="1">
    <citation type="journal article" date="2021" name="Proc. Natl. Acad. Sci. U.S.A.">
        <title>A Catalog of Tens of Thousands of Viruses from Human Metagenomes Reveals Hidden Associations with Chronic Diseases.</title>
        <authorList>
            <person name="Tisza M.J."/>
            <person name="Buck C.B."/>
        </authorList>
    </citation>
    <scope>NUCLEOTIDE SEQUENCE</scope>
    <source>
        <strain evidence="1">CtKkB1</strain>
    </source>
</reference>
<dbReference type="EMBL" id="BK016195">
    <property type="protein sequence ID" value="DAG01616.1"/>
    <property type="molecule type" value="Genomic_DNA"/>
</dbReference>
<proteinExistence type="predicted"/>
<protein>
    <submittedName>
        <fullName evidence="1">Uncharacterized protein</fullName>
    </submittedName>
</protein>
<sequence length="147" mass="16349">MGKFDFEIDPAFLRSLGKLSEVEKYAPQMIDAATPILEKNIKSALAGHRRTGTMVNSVKRTRAKKAKNGTYLATVRPTGISKKYIDKHGKVKKRKTPVRNMEILAHLEYGTKNQAPTPLLTKAVNDCRAECESAMAEVFRRESGVEG</sequence>
<name>A0A8S5V4D0_9CAUD</name>